<dbReference type="InterPro" id="IPR000055">
    <property type="entry name" value="Restrct_endonuc_typeI_TRD"/>
</dbReference>
<dbReference type="Proteomes" id="UP000001218">
    <property type="component" value="Unassembled WGS sequence"/>
</dbReference>
<organism evidence="5 6">
    <name type="scientific">Parabacteroides johnsonii CL02T12C29</name>
    <dbReference type="NCBI Taxonomy" id="999419"/>
    <lineage>
        <taxon>Bacteria</taxon>
        <taxon>Pseudomonadati</taxon>
        <taxon>Bacteroidota</taxon>
        <taxon>Bacteroidia</taxon>
        <taxon>Bacteroidales</taxon>
        <taxon>Tannerellaceae</taxon>
        <taxon>Parabacteroides</taxon>
    </lineage>
</organism>
<evidence type="ECO:0000313" key="5">
    <source>
        <dbReference type="EMBL" id="EKN07611.1"/>
    </source>
</evidence>
<dbReference type="HOGENOM" id="CLU_021095_0_2_10"/>
<accession>K5Z894</accession>
<gene>
    <name evidence="5" type="ORF">HMPREF1077_02723</name>
</gene>
<dbReference type="Gene3D" id="3.90.220.20">
    <property type="entry name" value="DNA methylase specificity domains"/>
    <property type="match status" value="2"/>
</dbReference>
<reference evidence="5 6" key="1">
    <citation type="submission" date="2012-02" db="EMBL/GenBank/DDBJ databases">
        <title>The Genome Sequence of Parabacteroides johnsonii CL02T12C29.</title>
        <authorList>
            <consortium name="The Broad Institute Genome Sequencing Platform"/>
            <person name="Earl A."/>
            <person name="Ward D."/>
            <person name="Feldgarden M."/>
            <person name="Gevers D."/>
            <person name="Zitomersky N.L."/>
            <person name="Coyne M.J."/>
            <person name="Comstock L.E."/>
            <person name="Young S.K."/>
            <person name="Zeng Q."/>
            <person name="Gargeya S."/>
            <person name="Fitzgerald M."/>
            <person name="Haas B."/>
            <person name="Abouelleil A."/>
            <person name="Alvarado L."/>
            <person name="Arachchi H.M."/>
            <person name="Berlin A."/>
            <person name="Chapman S.B."/>
            <person name="Gearin G."/>
            <person name="Goldberg J."/>
            <person name="Griggs A."/>
            <person name="Gujja S."/>
            <person name="Hansen M."/>
            <person name="Heiman D."/>
            <person name="Howarth C."/>
            <person name="Larimer J."/>
            <person name="Lui A."/>
            <person name="MacDonald P.J.P."/>
            <person name="McCowen C."/>
            <person name="Montmayeur A."/>
            <person name="Murphy C."/>
            <person name="Neiman D."/>
            <person name="Pearson M."/>
            <person name="Priest M."/>
            <person name="Roberts A."/>
            <person name="Saif S."/>
            <person name="Shea T."/>
            <person name="Sisk P."/>
            <person name="Stolte C."/>
            <person name="Sykes S."/>
            <person name="Wortman J."/>
            <person name="Nusbaum C."/>
            <person name="Birren B."/>
        </authorList>
    </citation>
    <scope>NUCLEOTIDE SEQUENCE [LARGE SCALE GENOMIC DNA]</scope>
    <source>
        <strain evidence="5 6">CL02T12C29</strain>
    </source>
</reference>
<evidence type="ECO:0000256" key="2">
    <source>
        <dbReference type="ARBA" id="ARBA00022747"/>
    </source>
</evidence>
<keyword evidence="2" id="KW-0680">Restriction system</keyword>
<dbReference type="InterPro" id="IPR052021">
    <property type="entry name" value="Type-I_RS_S_subunit"/>
</dbReference>
<comment type="similarity">
    <text evidence="1">Belongs to the type-I restriction system S methylase family.</text>
</comment>
<protein>
    <recommendedName>
        <fullName evidence="4">Type I restriction modification DNA specificity domain-containing protein</fullName>
    </recommendedName>
</protein>
<dbReference type="InterPro" id="IPR044946">
    <property type="entry name" value="Restrct_endonuc_typeI_TRD_sf"/>
</dbReference>
<keyword evidence="3" id="KW-0238">DNA-binding</keyword>
<sequence length="416" mass="47324">MTKDKDTKTVVPALRFPEFSENGEWTIVPLKKHAKLITEKAKNRNYIPLSVTSGVGLVSQMEKFGREIAGEQYKNYYVINKFDFAYNKSATTSYPEGYISMLKNFDRGAVPNSIFTCFSVDKNEINPQYLDQLFQDNFHGKWLRNYIEIGSRANGALSIDSKILLNMLIPLPKLKEQLKIKDCLSCLDDLISAVADKIETLKEYKKGLMQQLFPAEGKTTPAFRFPEFQNAGEWKDTTLGEEVYYENGKAHENDINETGKYIVVNSKFISTDGEVVKYTDNPSCLANKGDILMVLSDVPNGRAIAKCFIVDCNNKYTVNQRVCKLTPKKAVALLLYYSINRNPFLLAFDDGIKQTNLKKDDVLNCLFRLPQEPQEQQRIADCLLSVDELISIEIAKLDQLKAHKKGLMQQLFPKIQ</sequence>
<dbReference type="GO" id="GO:0009307">
    <property type="term" value="P:DNA restriction-modification system"/>
    <property type="evidence" value="ECO:0007669"/>
    <property type="project" value="UniProtKB-KW"/>
</dbReference>
<dbReference type="PANTHER" id="PTHR30408">
    <property type="entry name" value="TYPE-1 RESTRICTION ENZYME ECOKI SPECIFICITY PROTEIN"/>
    <property type="match status" value="1"/>
</dbReference>
<dbReference type="REBASE" id="93045">
    <property type="entry name" value="S.Pjo12C29ORF2725P"/>
</dbReference>
<proteinExistence type="inferred from homology"/>
<feature type="domain" description="Type I restriction modification DNA specificity" evidence="4">
    <location>
        <begin position="71"/>
        <end position="202"/>
    </location>
</feature>
<dbReference type="EMBL" id="AGZP01000027">
    <property type="protein sequence ID" value="EKN07611.1"/>
    <property type="molecule type" value="Genomic_DNA"/>
</dbReference>
<dbReference type="Gene3D" id="1.10.287.1120">
    <property type="entry name" value="Bipartite methylase S protein"/>
    <property type="match status" value="1"/>
</dbReference>
<dbReference type="AlphaFoldDB" id="K5Z894"/>
<comment type="caution">
    <text evidence="5">The sequence shown here is derived from an EMBL/GenBank/DDBJ whole genome shotgun (WGS) entry which is preliminary data.</text>
</comment>
<name>K5Z894_9BACT</name>
<dbReference type="Pfam" id="PF01420">
    <property type="entry name" value="Methylase_S"/>
    <property type="match status" value="2"/>
</dbReference>
<evidence type="ECO:0000256" key="3">
    <source>
        <dbReference type="ARBA" id="ARBA00023125"/>
    </source>
</evidence>
<feature type="domain" description="Type I restriction modification DNA specificity" evidence="4">
    <location>
        <begin position="233"/>
        <end position="401"/>
    </location>
</feature>
<evidence type="ECO:0000256" key="1">
    <source>
        <dbReference type="ARBA" id="ARBA00010923"/>
    </source>
</evidence>
<dbReference type="GO" id="GO:0003677">
    <property type="term" value="F:DNA binding"/>
    <property type="evidence" value="ECO:0007669"/>
    <property type="project" value="UniProtKB-KW"/>
</dbReference>
<dbReference type="PANTHER" id="PTHR30408:SF12">
    <property type="entry name" value="TYPE I RESTRICTION ENZYME MJAVIII SPECIFICITY SUBUNIT"/>
    <property type="match status" value="1"/>
</dbReference>
<dbReference type="PATRIC" id="fig|999419.3.peg.2789"/>
<dbReference type="RefSeq" id="WP_008157515.1">
    <property type="nucleotide sequence ID" value="NZ_JH976467.1"/>
</dbReference>
<dbReference type="SUPFAM" id="SSF116734">
    <property type="entry name" value="DNA methylase specificity domain"/>
    <property type="match status" value="2"/>
</dbReference>
<evidence type="ECO:0000259" key="4">
    <source>
        <dbReference type="Pfam" id="PF01420"/>
    </source>
</evidence>
<evidence type="ECO:0000313" key="6">
    <source>
        <dbReference type="Proteomes" id="UP000001218"/>
    </source>
</evidence>
<dbReference type="eggNOG" id="COG0732">
    <property type="taxonomic scope" value="Bacteria"/>
</dbReference>